<dbReference type="SUPFAM" id="SSF89550">
    <property type="entry name" value="PHP domain-like"/>
    <property type="match status" value="1"/>
</dbReference>
<reference evidence="2 3" key="1">
    <citation type="submission" date="2021-01" db="EMBL/GenBank/DDBJ databases">
        <title>Whole genome shotgun sequence of Catellatospora coxensis NBRC 107359.</title>
        <authorList>
            <person name="Komaki H."/>
            <person name="Tamura T."/>
        </authorList>
    </citation>
    <scope>NUCLEOTIDE SEQUENCE [LARGE SCALE GENOMIC DNA]</scope>
    <source>
        <strain evidence="2 3">NBRC 107359</strain>
    </source>
</reference>
<comment type="caution">
    <text evidence="2">The sequence shown here is derived from an EMBL/GenBank/DDBJ whole genome shotgun (WGS) entry which is preliminary data.</text>
</comment>
<dbReference type="InterPro" id="IPR006311">
    <property type="entry name" value="TAT_signal"/>
</dbReference>
<accession>A0A8J3KV74</accession>
<dbReference type="PANTHER" id="PTHR42924:SF11">
    <property type="entry name" value="POLYMERASE_HISTIDINOL PHOSPHATASE N-TERMINAL DOMAIN-CONTAINING PROTEIN"/>
    <property type="match status" value="1"/>
</dbReference>
<dbReference type="InterPro" id="IPR003141">
    <property type="entry name" value="Pol/His_phosphatase_N"/>
</dbReference>
<dbReference type="AlphaFoldDB" id="A0A8J3KV74"/>
<evidence type="ECO:0000313" key="2">
    <source>
        <dbReference type="EMBL" id="GIG03786.1"/>
    </source>
</evidence>
<evidence type="ECO:0000259" key="1">
    <source>
        <dbReference type="SMART" id="SM00481"/>
    </source>
</evidence>
<evidence type="ECO:0000313" key="3">
    <source>
        <dbReference type="Proteomes" id="UP000630887"/>
    </source>
</evidence>
<sequence>MPDSELSPSDRSRRSFLRGAGLLGVGLAGAGGATGALQAVTQGPAAATPPPAGGGQFLWSAGDHHTHTKYSAGSDAPYRVDQHVTAAARYGLGWLVVTDHGGALHQKFGLHQSLADVKLSRAQNPDMLVFQGMEWNVPAGEHCTMFVAPGSNEATVLTEFEALFDSAINGTRPSSPANEAKAVEAVRWLGAQVRAGRVDMGLTVLNHPSRAGAYAPSELRAMRDADPSVAIGMEGAPGHQAAGLPTSVGGAGGGRGGYGGGPGADSFAGYPAESYSTFGGFDWLTAKVGGVWDSMLAEGLPYWVTATSDSHRVFGDTWEYGGAPTAEGVYPDPVFTRTPIAGRGDYWPGQYSRTHLGLRDFSYLSVMKALRAGRIWVDHGQLIDSLDVSVGGSRRHPRGTLGEVVTASRGDSVEVSVRIGLPTRPNHNGDTPRPRRVDLIAGPVTGAVADRNTLTAPQTRVVKSFEVSQRTGTVELTYRFRKVDEPFYLRLRGTDGRFSATGSIEPRLDPAGAVDPWTDLWFYSNPVFVAVEGRKPFNNQHWNATRG</sequence>
<keyword evidence="3" id="KW-1185">Reference proteome</keyword>
<protein>
    <submittedName>
        <fullName evidence="2">Histidinol-phosphatase</fullName>
    </submittedName>
</protein>
<dbReference type="Proteomes" id="UP000630887">
    <property type="component" value="Unassembled WGS sequence"/>
</dbReference>
<dbReference type="PANTHER" id="PTHR42924">
    <property type="entry name" value="EXONUCLEASE"/>
    <property type="match status" value="1"/>
</dbReference>
<organism evidence="2 3">
    <name type="scientific">Catellatospora coxensis</name>
    <dbReference type="NCBI Taxonomy" id="310354"/>
    <lineage>
        <taxon>Bacteria</taxon>
        <taxon>Bacillati</taxon>
        <taxon>Actinomycetota</taxon>
        <taxon>Actinomycetes</taxon>
        <taxon>Micromonosporales</taxon>
        <taxon>Micromonosporaceae</taxon>
        <taxon>Catellatospora</taxon>
    </lineage>
</organism>
<dbReference type="SMART" id="SM00481">
    <property type="entry name" value="POLIIIAc"/>
    <property type="match status" value="1"/>
</dbReference>
<dbReference type="EMBL" id="BONI01000002">
    <property type="protein sequence ID" value="GIG03786.1"/>
    <property type="molecule type" value="Genomic_DNA"/>
</dbReference>
<dbReference type="Gene3D" id="3.20.20.140">
    <property type="entry name" value="Metal-dependent hydrolases"/>
    <property type="match status" value="1"/>
</dbReference>
<dbReference type="GO" id="GO:0004534">
    <property type="term" value="F:5'-3' RNA exonuclease activity"/>
    <property type="evidence" value="ECO:0007669"/>
    <property type="project" value="TreeGrafter"/>
</dbReference>
<dbReference type="GO" id="GO:0035312">
    <property type="term" value="F:5'-3' DNA exonuclease activity"/>
    <property type="evidence" value="ECO:0007669"/>
    <property type="project" value="TreeGrafter"/>
</dbReference>
<proteinExistence type="predicted"/>
<name>A0A8J3KV74_9ACTN</name>
<dbReference type="PROSITE" id="PS51318">
    <property type="entry name" value="TAT"/>
    <property type="match status" value="1"/>
</dbReference>
<gene>
    <name evidence="2" type="ORF">Cco03nite_04860</name>
</gene>
<feature type="domain" description="Polymerase/histidinol phosphatase N-terminal" evidence="1">
    <location>
        <begin position="62"/>
        <end position="139"/>
    </location>
</feature>
<dbReference type="InterPro" id="IPR016195">
    <property type="entry name" value="Pol/histidinol_Pase-like"/>
</dbReference>
<dbReference type="InterPro" id="IPR052018">
    <property type="entry name" value="PHP_domain"/>
</dbReference>